<reference evidence="2 3" key="1">
    <citation type="journal article" date="2018" name="Nat. Ecol. Evol.">
        <title>Genomic signatures of mitonuclear coevolution across populations of Tigriopus californicus.</title>
        <authorList>
            <person name="Barreto F.S."/>
            <person name="Watson E.T."/>
            <person name="Lima T.G."/>
            <person name="Willett C.S."/>
            <person name="Edmands S."/>
            <person name="Li W."/>
            <person name="Burton R.S."/>
        </authorList>
    </citation>
    <scope>NUCLEOTIDE SEQUENCE [LARGE SCALE GENOMIC DNA]</scope>
    <source>
        <strain evidence="2 3">San Diego</strain>
    </source>
</reference>
<dbReference type="PROSITE" id="PS50801">
    <property type="entry name" value="STAS"/>
    <property type="match status" value="1"/>
</dbReference>
<dbReference type="Pfam" id="PF13242">
    <property type="entry name" value="Hydrolase_like"/>
    <property type="match status" value="1"/>
</dbReference>
<gene>
    <name evidence="2" type="ORF">TCAL_10790</name>
</gene>
<dbReference type="Proteomes" id="UP000318571">
    <property type="component" value="Chromosome 6"/>
</dbReference>
<dbReference type="GO" id="GO:0005737">
    <property type="term" value="C:cytoplasm"/>
    <property type="evidence" value="ECO:0007669"/>
    <property type="project" value="TreeGrafter"/>
</dbReference>
<comment type="caution">
    <text evidence="2">The sequence shown here is derived from an EMBL/GenBank/DDBJ whole genome shotgun (WGS) entry which is preliminary data.</text>
</comment>
<proteinExistence type="predicted"/>
<sequence length="243" mass="26666">RREMKGLSKIKALLIDLSGTIHIDNEAIPGAVQAVQLLREHKIPFQFVTNTTKESQIRLCHRLNKLGFDVTSQEIYSSLSAAKRLIVSQELRPMLLLEEEALEVHSGSRTDLRLSLNKVQCQFNLDVSTDNPNAVVIGLAPSKFNYNTLTEAFNLVLGGASLIAIHKARYFRTSAGLALGPDTLMIGDDVKDDINGAQEAGLKGALVKTGKYSDGDEEKVAQPPDLVFDSFPKLIEEYLSSNS</sequence>
<keyword evidence="3" id="KW-1185">Reference proteome</keyword>
<dbReference type="STRING" id="6832.A0A553PPZ9"/>
<dbReference type="PANTHER" id="PTHR19288">
    <property type="entry name" value="4-NITROPHENYLPHOSPHATASE-RELATED"/>
    <property type="match status" value="1"/>
</dbReference>
<dbReference type="SUPFAM" id="SSF56784">
    <property type="entry name" value="HAD-like"/>
    <property type="match status" value="1"/>
</dbReference>
<dbReference type="GO" id="GO:0016791">
    <property type="term" value="F:phosphatase activity"/>
    <property type="evidence" value="ECO:0007669"/>
    <property type="project" value="TreeGrafter"/>
</dbReference>
<evidence type="ECO:0000259" key="1">
    <source>
        <dbReference type="PROSITE" id="PS50801"/>
    </source>
</evidence>
<dbReference type="InterPro" id="IPR023214">
    <property type="entry name" value="HAD_sf"/>
</dbReference>
<dbReference type="InterPro" id="IPR002645">
    <property type="entry name" value="STAS_dom"/>
</dbReference>
<dbReference type="EMBL" id="VCGU01000002">
    <property type="protein sequence ID" value="TRY79757.1"/>
    <property type="molecule type" value="Genomic_DNA"/>
</dbReference>
<evidence type="ECO:0000313" key="3">
    <source>
        <dbReference type="Proteomes" id="UP000318571"/>
    </source>
</evidence>
<dbReference type="PANTHER" id="PTHR19288:SF46">
    <property type="entry name" value="HALOACID DEHALOGENASE-LIKE HYDROLASE DOMAIN-CONTAINING PROTEIN 2"/>
    <property type="match status" value="1"/>
</dbReference>
<accession>A0A553PPZ9</accession>
<feature type="non-terminal residue" evidence="2">
    <location>
        <position position="1"/>
    </location>
</feature>
<protein>
    <recommendedName>
        <fullName evidence="1">STAS domain-containing protein</fullName>
    </recommendedName>
</protein>
<feature type="domain" description="STAS" evidence="1">
    <location>
        <begin position="1"/>
        <end position="86"/>
    </location>
</feature>
<dbReference type="AlphaFoldDB" id="A0A553PPZ9"/>
<dbReference type="OMA" id="RKPIESW"/>
<dbReference type="InterPro" id="IPR036412">
    <property type="entry name" value="HAD-like_sf"/>
</dbReference>
<dbReference type="Gene3D" id="3.40.50.1000">
    <property type="entry name" value="HAD superfamily/HAD-like"/>
    <property type="match status" value="3"/>
</dbReference>
<organism evidence="2 3">
    <name type="scientific">Tigriopus californicus</name>
    <name type="common">Marine copepod</name>
    <dbReference type="NCBI Taxonomy" id="6832"/>
    <lineage>
        <taxon>Eukaryota</taxon>
        <taxon>Metazoa</taxon>
        <taxon>Ecdysozoa</taxon>
        <taxon>Arthropoda</taxon>
        <taxon>Crustacea</taxon>
        <taxon>Multicrustacea</taxon>
        <taxon>Hexanauplia</taxon>
        <taxon>Copepoda</taxon>
        <taxon>Harpacticoida</taxon>
        <taxon>Harpacticidae</taxon>
        <taxon>Tigriopus</taxon>
    </lineage>
</organism>
<evidence type="ECO:0000313" key="2">
    <source>
        <dbReference type="EMBL" id="TRY79757.1"/>
    </source>
</evidence>
<name>A0A553PPZ9_TIGCA</name>
<dbReference type="InterPro" id="IPR006357">
    <property type="entry name" value="HAD-SF_hydro_IIA"/>
</dbReference>
<dbReference type="Pfam" id="PF13344">
    <property type="entry name" value="Hydrolase_6"/>
    <property type="match status" value="1"/>
</dbReference>